<keyword evidence="1" id="KW-0472">Membrane</keyword>
<dbReference type="PANTHER" id="PTHR34220:SF7">
    <property type="entry name" value="SENSOR HISTIDINE KINASE YPDA"/>
    <property type="match status" value="1"/>
</dbReference>
<dbReference type="Pfam" id="PF06580">
    <property type="entry name" value="His_kinase"/>
    <property type="match status" value="1"/>
</dbReference>
<keyword evidence="3" id="KW-0418">Kinase</keyword>
<accession>A0A937G435</accession>
<evidence type="ECO:0000256" key="1">
    <source>
        <dbReference type="SAM" id="Phobius"/>
    </source>
</evidence>
<reference evidence="3" key="1">
    <citation type="submission" date="2021-01" db="EMBL/GenBank/DDBJ databases">
        <title>Fulvivirga kasyanovii gen. nov., sp nov., a novel member of the phylum Bacteroidetes isolated from seawater in a mussel farm.</title>
        <authorList>
            <person name="Zhao L.-H."/>
            <person name="Wang Z.-J."/>
        </authorList>
    </citation>
    <scope>NUCLEOTIDE SEQUENCE</scope>
    <source>
        <strain evidence="3">29W222</strain>
    </source>
</reference>
<dbReference type="PANTHER" id="PTHR34220">
    <property type="entry name" value="SENSOR HISTIDINE KINASE YPDA"/>
    <property type="match status" value="1"/>
</dbReference>
<keyword evidence="4" id="KW-1185">Reference proteome</keyword>
<proteinExistence type="predicted"/>
<evidence type="ECO:0000313" key="3">
    <source>
        <dbReference type="EMBL" id="MBL6449946.1"/>
    </source>
</evidence>
<keyword evidence="1" id="KW-0812">Transmembrane</keyword>
<evidence type="ECO:0000313" key="4">
    <source>
        <dbReference type="Proteomes" id="UP000614216"/>
    </source>
</evidence>
<name>A0A937G435_9BACT</name>
<dbReference type="EMBL" id="JAEUGD010000067">
    <property type="protein sequence ID" value="MBL6449946.1"/>
    <property type="molecule type" value="Genomic_DNA"/>
</dbReference>
<feature type="transmembrane region" description="Helical" evidence="1">
    <location>
        <begin position="73"/>
        <end position="97"/>
    </location>
</feature>
<dbReference type="InterPro" id="IPR010559">
    <property type="entry name" value="Sig_transdc_His_kin_internal"/>
</dbReference>
<protein>
    <submittedName>
        <fullName evidence="3">Histidine kinase</fullName>
    </submittedName>
</protein>
<feature type="transmembrane region" description="Helical" evidence="1">
    <location>
        <begin position="34"/>
        <end position="52"/>
    </location>
</feature>
<dbReference type="InterPro" id="IPR050640">
    <property type="entry name" value="Bact_2-comp_sensor_kinase"/>
</dbReference>
<dbReference type="AlphaFoldDB" id="A0A937G435"/>
<sequence length="307" mass="35665">MFWLLEAVTFLLITHLFRKFIINWGWLAFNMAKLIPRVLLAVFCLGLTVYFVRVLISFPLGMFNPQVWKINNVVGLTMVYALIFFLWSVLYFIYHYFERYNLSLQHEAAINEIELNNLKSQLNPHFIFNALNSIRALVDENPVKSKNAITQLSNILRNSLVSDKKRLTNFEDELKTVKDYLGLESIRFEERLSTRFEIHRESYKFLVPPLMLQTLVENGIKHGISKLKEGGIIDLRTFVTDSQLKIEIRNSGHFKSVNGAKAESKVGLGLRNTRQRLKLLYGEEAQLTVKNESKNIVLTELVIPKRN</sequence>
<feature type="domain" description="Signal transduction histidine kinase internal region" evidence="2">
    <location>
        <begin position="114"/>
        <end position="192"/>
    </location>
</feature>
<organism evidence="3 4">
    <name type="scientific">Fulvivirga marina</name>
    <dbReference type="NCBI Taxonomy" id="2494733"/>
    <lineage>
        <taxon>Bacteria</taxon>
        <taxon>Pseudomonadati</taxon>
        <taxon>Bacteroidota</taxon>
        <taxon>Cytophagia</taxon>
        <taxon>Cytophagales</taxon>
        <taxon>Fulvivirgaceae</taxon>
        <taxon>Fulvivirga</taxon>
    </lineage>
</organism>
<dbReference type="Proteomes" id="UP000614216">
    <property type="component" value="Unassembled WGS sequence"/>
</dbReference>
<dbReference type="GO" id="GO:0016020">
    <property type="term" value="C:membrane"/>
    <property type="evidence" value="ECO:0007669"/>
    <property type="project" value="InterPro"/>
</dbReference>
<dbReference type="GO" id="GO:0000155">
    <property type="term" value="F:phosphorelay sensor kinase activity"/>
    <property type="evidence" value="ECO:0007669"/>
    <property type="project" value="InterPro"/>
</dbReference>
<comment type="caution">
    <text evidence="3">The sequence shown here is derived from an EMBL/GenBank/DDBJ whole genome shotgun (WGS) entry which is preliminary data.</text>
</comment>
<evidence type="ECO:0000259" key="2">
    <source>
        <dbReference type="Pfam" id="PF06580"/>
    </source>
</evidence>
<gene>
    <name evidence="3" type="ORF">JMN32_26775</name>
</gene>
<dbReference type="Gene3D" id="3.30.565.10">
    <property type="entry name" value="Histidine kinase-like ATPase, C-terminal domain"/>
    <property type="match status" value="1"/>
</dbReference>
<keyword evidence="1" id="KW-1133">Transmembrane helix</keyword>
<dbReference type="InterPro" id="IPR036890">
    <property type="entry name" value="HATPase_C_sf"/>
</dbReference>
<keyword evidence="3" id="KW-0808">Transferase</keyword>
<dbReference type="SUPFAM" id="SSF55874">
    <property type="entry name" value="ATPase domain of HSP90 chaperone/DNA topoisomerase II/histidine kinase"/>
    <property type="match status" value="1"/>
</dbReference>